<dbReference type="AlphaFoldDB" id="A0A7S7NNT8"/>
<dbReference type="GO" id="GO:0005829">
    <property type="term" value="C:cytosol"/>
    <property type="evidence" value="ECO:0007669"/>
    <property type="project" value="TreeGrafter"/>
</dbReference>
<dbReference type="EMBL" id="CP063849">
    <property type="protein sequence ID" value="QOY87047.1"/>
    <property type="molecule type" value="Genomic_DNA"/>
</dbReference>
<feature type="domain" description="CheW-like" evidence="1">
    <location>
        <begin position="13"/>
        <end position="153"/>
    </location>
</feature>
<evidence type="ECO:0000259" key="1">
    <source>
        <dbReference type="PROSITE" id="PS50851"/>
    </source>
</evidence>
<dbReference type="PANTHER" id="PTHR22617">
    <property type="entry name" value="CHEMOTAXIS SENSOR HISTIDINE KINASE-RELATED"/>
    <property type="match status" value="1"/>
</dbReference>
<dbReference type="Pfam" id="PF01584">
    <property type="entry name" value="CheW"/>
    <property type="match status" value="1"/>
</dbReference>
<proteinExistence type="predicted"/>
<dbReference type="KEGG" id="pfer:IRI77_30415"/>
<dbReference type="Proteomes" id="UP000593892">
    <property type="component" value="Chromosome"/>
</dbReference>
<dbReference type="GO" id="GO:0006935">
    <property type="term" value="P:chemotaxis"/>
    <property type="evidence" value="ECO:0007669"/>
    <property type="project" value="InterPro"/>
</dbReference>
<keyword evidence="3" id="KW-1185">Reference proteome</keyword>
<dbReference type="InterPro" id="IPR039315">
    <property type="entry name" value="CheW"/>
</dbReference>
<dbReference type="InterPro" id="IPR036061">
    <property type="entry name" value="CheW-like_dom_sf"/>
</dbReference>
<dbReference type="RefSeq" id="WP_194448716.1">
    <property type="nucleotide sequence ID" value="NZ_CP063849.1"/>
</dbReference>
<dbReference type="SUPFAM" id="SSF50341">
    <property type="entry name" value="CheW-like"/>
    <property type="match status" value="1"/>
</dbReference>
<sequence length="159" mass="17214">MASANRTIDSPAALRYATFVVAGHYFGTDVTQVQEVLRHQAMTPVPLAPPVIRGLINLRGQIVTAIEMRQRLGLPSRGDGEESMNVVVRTEDGVVSLLVDEIGDVVEGEQQAFEAPPESLDPVLRSLVSGIYKLKGRLLLVLDIRQTLNLDAVVGQLAC</sequence>
<reference evidence="2 3" key="1">
    <citation type="submission" date="2020-10" db="EMBL/GenBank/DDBJ databases">
        <title>Complete genome sequence of Paludibaculum fermentans P105T, a facultatively anaerobic acidobacterium capable of dissimilatory Fe(III) reduction.</title>
        <authorList>
            <person name="Dedysh S.N."/>
            <person name="Beletsky A.V."/>
            <person name="Kulichevskaya I.S."/>
            <person name="Mardanov A.V."/>
            <person name="Ravin N.V."/>
        </authorList>
    </citation>
    <scope>NUCLEOTIDE SEQUENCE [LARGE SCALE GENOMIC DNA]</scope>
    <source>
        <strain evidence="2 3">P105</strain>
    </source>
</reference>
<dbReference type="SMART" id="SM00260">
    <property type="entry name" value="CheW"/>
    <property type="match status" value="1"/>
</dbReference>
<evidence type="ECO:0000313" key="2">
    <source>
        <dbReference type="EMBL" id="QOY87047.1"/>
    </source>
</evidence>
<name>A0A7S7NNT8_PALFE</name>
<dbReference type="GO" id="GO:0007165">
    <property type="term" value="P:signal transduction"/>
    <property type="evidence" value="ECO:0007669"/>
    <property type="project" value="InterPro"/>
</dbReference>
<accession>A0A7S7NNT8</accession>
<dbReference type="Gene3D" id="2.40.50.180">
    <property type="entry name" value="CheA-289, Domain 4"/>
    <property type="match status" value="1"/>
</dbReference>
<dbReference type="PROSITE" id="PS50851">
    <property type="entry name" value="CHEW"/>
    <property type="match status" value="1"/>
</dbReference>
<dbReference type="PANTHER" id="PTHR22617:SF23">
    <property type="entry name" value="CHEMOTAXIS PROTEIN CHEW"/>
    <property type="match status" value="1"/>
</dbReference>
<dbReference type="Gene3D" id="2.30.30.40">
    <property type="entry name" value="SH3 Domains"/>
    <property type="match status" value="1"/>
</dbReference>
<gene>
    <name evidence="2" type="ORF">IRI77_30415</name>
</gene>
<organism evidence="2 3">
    <name type="scientific">Paludibaculum fermentans</name>
    <dbReference type="NCBI Taxonomy" id="1473598"/>
    <lineage>
        <taxon>Bacteria</taxon>
        <taxon>Pseudomonadati</taxon>
        <taxon>Acidobacteriota</taxon>
        <taxon>Terriglobia</taxon>
        <taxon>Bryobacterales</taxon>
        <taxon>Bryobacteraceae</taxon>
        <taxon>Paludibaculum</taxon>
    </lineage>
</organism>
<evidence type="ECO:0000313" key="3">
    <source>
        <dbReference type="Proteomes" id="UP000593892"/>
    </source>
</evidence>
<dbReference type="InterPro" id="IPR002545">
    <property type="entry name" value="CheW-lke_dom"/>
</dbReference>
<protein>
    <submittedName>
        <fullName evidence="2">Chemotaxis protein CheW</fullName>
    </submittedName>
</protein>